<name>A0A225VF66_9STRA</name>
<dbReference type="OrthoDB" id="1918649at2759"/>
<gene>
    <name evidence="3" type="ORF">PHMEG_00024231</name>
</gene>
<dbReference type="SUPFAM" id="SSF52540">
    <property type="entry name" value="P-loop containing nucleoside triphosphate hydrolases"/>
    <property type="match status" value="1"/>
</dbReference>
<dbReference type="GO" id="GO:0006310">
    <property type="term" value="P:DNA recombination"/>
    <property type="evidence" value="ECO:0007669"/>
    <property type="project" value="UniProtKB-KW"/>
</dbReference>
<keyword evidence="1" id="KW-0547">Nucleotide-binding</keyword>
<dbReference type="GO" id="GO:0043139">
    <property type="term" value="F:5'-3' DNA helicase activity"/>
    <property type="evidence" value="ECO:0007669"/>
    <property type="project" value="UniProtKB-EC"/>
</dbReference>
<dbReference type="GO" id="GO:0016887">
    <property type="term" value="F:ATP hydrolysis activity"/>
    <property type="evidence" value="ECO:0007669"/>
    <property type="project" value="RHEA"/>
</dbReference>
<evidence type="ECO:0000313" key="3">
    <source>
        <dbReference type="EMBL" id="OWZ03952.1"/>
    </source>
</evidence>
<organism evidence="3 4">
    <name type="scientific">Phytophthora megakarya</name>
    <dbReference type="NCBI Taxonomy" id="4795"/>
    <lineage>
        <taxon>Eukaryota</taxon>
        <taxon>Sar</taxon>
        <taxon>Stramenopiles</taxon>
        <taxon>Oomycota</taxon>
        <taxon>Peronosporomycetes</taxon>
        <taxon>Peronosporales</taxon>
        <taxon>Peronosporaceae</taxon>
        <taxon>Phytophthora</taxon>
    </lineage>
</organism>
<dbReference type="InterPro" id="IPR010285">
    <property type="entry name" value="DNA_helicase_pif1-like_DEAD"/>
</dbReference>
<dbReference type="GO" id="GO:0005524">
    <property type="term" value="F:ATP binding"/>
    <property type="evidence" value="ECO:0007669"/>
    <property type="project" value="UniProtKB-KW"/>
</dbReference>
<comment type="catalytic activity">
    <reaction evidence="1">
        <text>ATP + H2O = ADP + phosphate + H(+)</text>
        <dbReference type="Rhea" id="RHEA:13065"/>
        <dbReference type="ChEBI" id="CHEBI:15377"/>
        <dbReference type="ChEBI" id="CHEBI:15378"/>
        <dbReference type="ChEBI" id="CHEBI:30616"/>
        <dbReference type="ChEBI" id="CHEBI:43474"/>
        <dbReference type="ChEBI" id="CHEBI:456216"/>
        <dbReference type="EC" id="5.6.2.3"/>
    </reaction>
</comment>
<keyword evidence="1" id="KW-0233">DNA recombination</keyword>
<dbReference type="Pfam" id="PF05970">
    <property type="entry name" value="PIF1"/>
    <property type="match status" value="1"/>
</dbReference>
<dbReference type="Proteomes" id="UP000198211">
    <property type="component" value="Unassembled WGS sequence"/>
</dbReference>
<comment type="similarity">
    <text evidence="1">Belongs to the helicase family.</text>
</comment>
<accession>A0A225VF66</accession>
<comment type="caution">
    <text evidence="3">The sequence shown here is derived from an EMBL/GenBank/DDBJ whole genome shotgun (WGS) entry which is preliminary data.</text>
</comment>
<proteinExistence type="inferred from homology"/>
<keyword evidence="1" id="KW-0067">ATP-binding</keyword>
<evidence type="ECO:0000256" key="1">
    <source>
        <dbReference type="RuleBase" id="RU363044"/>
    </source>
</evidence>
<comment type="cofactor">
    <cofactor evidence="1">
        <name>Mg(2+)</name>
        <dbReference type="ChEBI" id="CHEBI:18420"/>
    </cofactor>
</comment>
<dbReference type="PANTHER" id="PTHR10492">
    <property type="match status" value="1"/>
</dbReference>
<evidence type="ECO:0000259" key="2">
    <source>
        <dbReference type="Pfam" id="PF05970"/>
    </source>
</evidence>
<protein>
    <recommendedName>
        <fullName evidence="1">ATP-dependent DNA helicase</fullName>
        <ecNumber evidence="1">5.6.2.3</ecNumber>
    </recommendedName>
</protein>
<dbReference type="EC" id="5.6.2.3" evidence="1"/>
<dbReference type="Gene3D" id="3.40.50.300">
    <property type="entry name" value="P-loop containing nucleotide triphosphate hydrolases"/>
    <property type="match status" value="1"/>
</dbReference>
<dbReference type="PANTHER" id="PTHR10492:SF57">
    <property type="entry name" value="ATP-DEPENDENT DNA HELICASE"/>
    <property type="match status" value="1"/>
</dbReference>
<reference evidence="4" key="1">
    <citation type="submission" date="2017-03" db="EMBL/GenBank/DDBJ databases">
        <title>Phytopthora megakarya and P. palmivora, two closely related causual agents of cacao black pod achieved similar genome size and gene model numbers by different mechanisms.</title>
        <authorList>
            <person name="Ali S."/>
            <person name="Shao J."/>
            <person name="Larry D.J."/>
            <person name="Kronmiller B."/>
            <person name="Shen D."/>
            <person name="Strem M.D."/>
            <person name="Melnick R.L."/>
            <person name="Guiltinan M.J."/>
            <person name="Tyler B.M."/>
            <person name="Meinhardt L.W."/>
            <person name="Bailey B.A."/>
        </authorList>
    </citation>
    <scope>NUCLEOTIDE SEQUENCE [LARGE SCALE GENOMIC DNA]</scope>
    <source>
        <strain evidence="4">zdho120</strain>
    </source>
</reference>
<dbReference type="AlphaFoldDB" id="A0A225VF66"/>
<dbReference type="GO" id="GO:0006281">
    <property type="term" value="P:DNA repair"/>
    <property type="evidence" value="ECO:0007669"/>
    <property type="project" value="UniProtKB-KW"/>
</dbReference>
<dbReference type="GO" id="GO:0000723">
    <property type="term" value="P:telomere maintenance"/>
    <property type="evidence" value="ECO:0007669"/>
    <property type="project" value="InterPro"/>
</dbReference>
<feature type="domain" description="DNA helicase Pif1-like DEAD-box helicase" evidence="2">
    <location>
        <begin position="148"/>
        <end position="334"/>
    </location>
</feature>
<dbReference type="EMBL" id="NBNE01005229">
    <property type="protein sequence ID" value="OWZ03952.1"/>
    <property type="molecule type" value="Genomic_DNA"/>
</dbReference>
<dbReference type="InterPro" id="IPR027417">
    <property type="entry name" value="P-loop_NTPase"/>
</dbReference>
<sequence length="334" mass="37636">MMNCRLMMNGIMAWNKQASTRCQCNFDIFFATILVLCHPSSPKVLWDAFLNARSEGFQRDLQLLVTSQEVVYQTVQSVDQFLRGNNKEIEDYNGLPKLSDFSDLYANSSESNRLIQTELGYDRTAMEELRNQAGHMNDDQKRFRDENTDKSIFFLDGPGGTGKSFLLQTILATVRLDGKIALEFQAATQLMGGRTALYTFQLGLDVTSSATCNVTAGSNRAELLRQASRIVLDEAPPMTEHGFYAVDRTLRDLMKNDKPFGGKVVLLAGDFRQILPVIPHGSPSEVVKSCIKRSSLWRRFTVLHLKTNMRVQRMTDEGTAMETQSFADFLLRVG</sequence>
<keyword evidence="1" id="KW-0234">DNA repair</keyword>
<evidence type="ECO:0000313" key="4">
    <source>
        <dbReference type="Proteomes" id="UP000198211"/>
    </source>
</evidence>
<keyword evidence="1" id="KW-0227">DNA damage</keyword>
<keyword evidence="1" id="KW-0378">Hydrolase</keyword>
<keyword evidence="4" id="KW-1185">Reference proteome</keyword>
<keyword evidence="1 3" id="KW-0347">Helicase</keyword>